<reference evidence="2" key="1">
    <citation type="submission" date="2016-10" db="EMBL/GenBank/DDBJ databases">
        <authorList>
            <person name="Varghese N."/>
        </authorList>
    </citation>
    <scope>NUCLEOTIDE SEQUENCE</scope>
</reference>
<reference evidence="2" key="2">
    <citation type="journal article" date="2017" name="Nat. Commun.">
        <title>Single-virus genomics reveals hidden cosmopolitan and abundant viruses.</title>
        <authorList>
            <person name="Martinez-Hernandez F."/>
            <person name="Fornas O."/>
            <person name="Lluesma Gomez M."/>
            <person name="Bolduc B."/>
            <person name="de la Cruz Pena M.J."/>
            <person name="Martinez J.M."/>
            <person name="Anton J."/>
            <person name="Gasol J.M."/>
            <person name="Rosselli R."/>
            <person name="Rodriguez-Valera F."/>
            <person name="Sullivan M.B."/>
            <person name="Acinas S.G."/>
            <person name="Martinez-Garcia M."/>
        </authorList>
    </citation>
    <scope>NUCLEOTIDE SEQUENCE</scope>
</reference>
<evidence type="ECO:0000313" key="2">
    <source>
        <dbReference type="EMBL" id="ASF00315.1"/>
    </source>
</evidence>
<dbReference type="EMBL" id="KY052827">
    <property type="protein sequence ID" value="ASF00315.1"/>
    <property type="molecule type" value="Genomic_DNA"/>
</dbReference>
<accession>A0A218MM20</accession>
<protein>
    <submittedName>
        <fullName evidence="2">Uncharacterized protein</fullName>
    </submittedName>
</protein>
<evidence type="ECO:0000256" key="1">
    <source>
        <dbReference type="SAM" id="Phobius"/>
    </source>
</evidence>
<sequence>MLEFFQWVQAWIAIIPTIVMVASLIAAITPTPIDDGWMKKVYVVLDWFALNVGKAKDR</sequence>
<feature type="transmembrane region" description="Helical" evidence="1">
    <location>
        <begin position="6"/>
        <end position="29"/>
    </location>
</feature>
<proteinExistence type="predicted"/>
<keyword evidence="1" id="KW-0472">Membrane</keyword>
<name>A0A218MM20_9VIRU</name>
<keyword evidence="1" id="KW-1133">Transmembrane helix</keyword>
<organism evidence="2">
    <name type="scientific">uncultured virus</name>
    <dbReference type="NCBI Taxonomy" id="340016"/>
    <lineage>
        <taxon>Viruses</taxon>
        <taxon>environmental samples</taxon>
    </lineage>
</organism>
<keyword evidence="1" id="KW-0812">Transmembrane</keyword>